<keyword evidence="2" id="KW-1185">Reference proteome</keyword>
<comment type="caution">
    <text evidence="1">The sequence shown here is derived from an EMBL/GenBank/DDBJ whole genome shotgun (WGS) entry which is preliminary data.</text>
</comment>
<gene>
    <name evidence="1" type="ORF">OS493_012267</name>
</gene>
<reference evidence="1" key="1">
    <citation type="submission" date="2023-01" db="EMBL/GenBank/DDBJ databases">
        <title>Genome assembly of the deep-sea coral Lophelia pertusa.</title>
        <authorList>
            <person name="Herrera S."/>
            <person name="Cordes E."/>
        </authorList>
    </citation>
    <scope>NUCLEOTIDE SEQUENCE</scope>
    <source>
        <strain evidence="1">USNM1676648</strain>
        <tissue evidence="1">Polyp</tissue>
    </source>
</reference>
<dbReference type="Proteomes" id="UP001163046">
    <property type="component" value="Unassembled WGS sequence"/>
</dbReference>
<evidence type="ECO:0000313" key="1">
    <source>
        <dbReference type="EMBL" id="KAJ7385939.1"/>
    </source>
</evidence>
<dbReference type="EMBL" id="MU825878">
    <property type="protein sequence ID" value="KAJ7385939.1"/>
    <property type="molecule type" value="Genomic_DNA"/>
</dbReference>
<dbReference type="AlphaFoldDB" id="A0A9W9ZRQ2"/>
<protein>
    <submittedName>
        <fullName evidence="1">Uncharacterized protein</fullName>
    </submittedName>
</protein>
<accession>A0A9W9ZRQ2</accession>
<organism evidence="1 2">
    <name type="scientific">Desmophyllum pertusum</name>
    <dbReference type="NCBI Taxonomy" id="174260"/>
    <lineage>
        <taxon>Eukaryota</taxon>
        <taxon>Metazoa</taxon>
        <taxon>Cnidaria</taxon>
        <taxon>Anthozoa</taxon>
        <taxon>Hexacorallia</taxon>
        <taxon>Scleractinia</taxon>
        <taxon>Caryophylliina</taxon>
        <taxon>Caryophylliidae</taxon>
        <taxon>Desmophyllum</taxon>
    </lineage>
</organism>
<proteinExistence type="predicted"/>
<sequence length="111" mass="12783">MFFGRLKGNTKEEGLLDAETEEEFLAQLESFKDVWNTREKQHLPASQSPKFHDYISNKASTIMANFLKTSGLGDPPDPYYNNLPESANAVVKGQWTTSPMKCRISAWRWRR</sequence>
<evidence type="ECO:0000313" key="2">
    <source>
        <dbReference type="Proteomes" id="UP001163046"/>
    </source>
</evidence>
<dbReference type="OrthoDB" id="10629356at2759"/>
<name>A0A9W9ZRQ2_9CNID</name>